<reference evidence="2" key="2">
    <citation type="submission" date="2020-09" db="EMBL/GenBank/DDBJ databases">
        <authorList>
            <person name="Sun Q."/>
            <person name="Kim S."/>
        </authorList>
    </citation>
    <scope>NUCLEOTIDE SEQUENCE</scope>
    <source>
        <strain evidence="2">KCTC 32020</strain>
    </source>
</reference>
<dbReference type="Proteomes" id="UP000636453">
    <property type="component" value="Unassembled WGS sequence"/>
</dbReference>
<reference evidence="2" key="1">
    <citation type="journal article" date="2014" name="Int. J. Syst. Evol. Microbiol.">
        <title>Complete genome sequence of Corynebacterium casei LMG S-19264T (=DSM 44701T), isolated from a smear-ripened cheese.</title>
        <authorList>
            <consortium name="US DOE Joint Genome Institute (JGI-PGF)"/>
            <person name="Walter F."/>
            <person name="Albersmeier A."/>
            <person name="Kalinowski J."/>
            <person name="Ruckert C."/>
        </authorList>
    </citation>
    <scope>NUCLEOTIDE SEQUENCE</scope>
    <source>
        <strain evidence="2">KCTC 32020</strain>
    </source>
</reference>
<evidence type="ECO:0000259" key="1">
    <source>
        <dbReference type="SMART" id="SM01321"/>
    </source>
</evidence>
<dbReference type="GO" id="GO:0043565">
    <property type="term" value="F:sequence-specific DNA binding"/>
    <property type="evidence" value="ECO:0007669"/>
    <property type="project" value="TreeGrafter"/>
</dbReference>
<evidence type="ECO:0000313" key="3">
    <source>
        <dbReference type="Proteomes" id="UP000636453"/>
    </source>
</evidence>
<dbReference type="SUPFAM" id="SSF143422">
    <property type="entry name" value="Transposase IS200-like"/>
    <property type="match status" value="1"/>
</dbReference>
<dbReference type="InterPro" id="IPR036515">
    <property type="entry name" value="Transposase_17_sf"/>
</dbReference>
<dbReference type="InterPro" id="IPR052715">
    <property type="entry name" value="RAYT_transposase"/>
</dbReference>
<dbReference type="RefSeq" id="WP_146475193.1">
    <property type="nucleotide sequence ID" value="NZ_BNCF01000012.1"/>
</dbReference>
<dbReference type="SMART" id="SM01321">
    <property type="entry name" value="Y1_Tnp"/>
    <property type="match status" value="1"/>
</dbReference>
<dbReference type="NCBIfam" id="NF047646">
    <property type="entry name" value="REP_Tyr_transpos"/>
    <property type="match status" value="1"/>
</dbReference>
<keyword evidence="3" id="KW-1185">Reference proteome</keyword>
<dbReference type="OrthoDB" id="9794403at2"/>
<gene>
    <name evidence="2" type="ORF">GCM10007167_21270</name>
</gene>
<dbReference type="GO" id="GO:0006313">
    <property type="term" value="P:DNA transposition"/>
    <property type="evidence" value="ECO:0007669"/>
    <property type="project" value="InterPro"/>
</dbReference>
<accession>A0A919DFL0</accession>
<sequence length="166" mass="19309">MVRYRRNRVPHGTFFFTVTLRDRRDDALVRHVDALRASWRVARARVPHEVIAAVVLPDHLHAVIAVRDGVGDYSRLWQAIKKGFTRRIAPRGPSPWQARFWEHTIRDEHDLRAHVDYVHINPVKHGLVACVAEWPHSTFHRYMRQGRLPRDWGGVVPTIARTGEPS</sequence>
<evidence type="ECO:0000313" key="2">
    <source>
        <dbReference type="EMBL" id="GHE38918.1"/>
    </source>
</evidence>
<dbReference type="InterPro" id="IPR002686">
    <property type="entry name" value="Transposase_17"/>
</dbReference>
<organism evidence="2 3">
    <name type="scientific">Vulcaniibacterium thermophilum</name>
    <dbReference type="NCBI Taxonomy" id="1169913"/>
    <lineage>
        <taxon>Bacteria</taxon>
        <taxon>Pseudomonadati</taxon>
        <taxon>Pseudomonadota</taxon>
        <taxon>Gammaproteobacteria</taxon>
        <taxon>Lysobacterales</taxon>
        <taxon>Lysobacteraceae</taxon>
        <taxon>Vulcaniibacterium</taxon>
    </lineage>
</organism>
<dbReference type="GO" id="GO:0004803">
    <property type="term" value="F:transposase activity"/>
    <property type="evidence" value="ECO:0007669"/>
    <property type="project" value="InterPro"/>
</dbReference>
<dbReference type="PANTHER" id="PTHR36966">
    <property type="entry name" value="REP-ASSOCIATED TYROSINE TRANSPOSASE"/>
    <property type="match status" value="1"/>
</dbReference>
<protein>
    <submittedName>
        <fullName evidence="2">Transposase</fullName>
    </submittedName>
</protein>
<name>A0A919DFL0_9GAMM</name>
<dbReference type="AlphaFoldDB" id="A0A919DFL0"/>
<proteinExistence type="predicted"/>
<dbReference type="PANTHER" id="PTHR36966:SF1">
    <property type="entry name" value="REP-ASSOCIATED TYROSINE TRANSPOSASE"/>
    <property type="match status" value="1"/>
</dbReference>
<comment type="caution">
    <text evidence="2">The sequence shown here is derived from an EMBL/GenBank/DDBJ whole genome shotgun (WGS) entry which is preliminary data.</text>
</comment>
<dbReference type="Gene3D" id="3.30.70.1290">
    <property type="entry name" value="Transposase IS200-like"/>
    <property type="match status" value="1"/>
</dbReference>
<feature type="domain" description="Transposase IS200-like" evidence="1">
    <location>
        <begin position="9"/>
        <end position="121"/>
    </location>
</feature>
<dbReference type="EMBL" id="BNCF01000012">
    <property type="protein sequence ID" value="GHE38918.1"/>
    <property type="molecule type" value="Genomic_DNA"/>
</dbReference>